<dbReference type="Gene3D" id="3.30.70.1230">
    <property type="entry name" value="Nucleotide cyclase"/>
    <property type="match status" value="1"/>
</dbReference>
<dbReference type="InterPro" id="IPR029787">
    <property type="entry name" value="Nucleotide_cyclase"/>
</dbReference>
<evidence type="ECO:0000313" key="3">
    <source>
        <dbReference type="EMBL" id="RYB95799.1"/>
    </source>
</evidence>
<dbReference type="InterPro" id="IPR001054">
    <property type="entry name" value="A/G_cyclase"/>
</dbReference>
<dbReference type="Pfam" id="PF00211">
    <property type="entry name" value="Guanylate_cyc"/>
    <property type="match status" value="1"/>
</dbReference>
<name>A0A4Q2S614_9ACTN</name>
<organism evidence="3 4">
    <name type="scientific">Nocardioides oleivorans</name>
    <dbReference type="NCBI Taxonomy" id="273676"/>
    <lineage>
        <taxon>Bacteria</taxon>
        <taxon>Bacillati</taxon>
        <taxon>Actinomycetota</taxon>
        <taxon>Actinomycetes</taxon>
        <taxon>Propionibacteriales</taxon>
        <taxon>Nocardioidaceae</taxon>
        <taxon>Nocardioides</taxon>
    </lineage>
</organism>
<dbReference type="InterPro" id="IPR050697">
    <property type="entry name" value="Adenylyl/Guanylyl_Cyclase_3/4"/>
</dbReference>
<comment type="similarity">
    <text evidence="1">Belongs to the adenylyl cyclase class-3 family.</text>
</comment>
<dbReference type="GO" id="GO:0004016">
    <property type="term" value="F:adenylate cyclase activity"/>
    <property type="evidence" value="ECO:0007669"/>
    <property type="project" value="UniProtKB-ARBA"/>
</dbReference>
<feature type="domain" description="Guanylate cyclase" evidence="2">
    <location>
        <begin position="153"/>
        <end position="263"/>
    </location>
</feature>
<sequence length="324" mass="35070">MEAFLLGEAPGLTQHEVAARAGVPLEDAMALWHQLGFPHHSDEDRAFAESDVEALRLASDLVRMGILPPEQQAALVRTWGRSYARLAEWQASLLVGLAAESDDPATHLAELATDVLPRVEALQTYVWRRHLANASQHLLEDGAAITIGEAETSVCFVDIVGYTAQSRRLDGAELVAWVDGFEQDTTTLVVDHGGQVIKTIGDEVLFTVADPAAAVQIALALTARGDDEDDPFPAVRVGIAHGAVVRRLGDVFGSTVNAASRLTSAARPGSVLVDAGVHEALVARDEDGEPEEQDGAAWRFRRLRRISAKGFRNLEAWRVRAHEM</sequence>
<dbReference type="PROSITE" id="PS50125">
    <property type="entry name" value="GUANYLATE_CYCLASE_2"/>
    <property type="match status" value="1"/>
</dbReference>
<evidence type="ECO:0000256" key="1">
    <source>
        <dbReference type="ARBA" id="ARBA00005381"/>
    </source>
</evidence>
<dbReference type="PANTHER" id="PTHR43081:SF19">
    <property type="entry name" value="PH-SENSITIVE ADENYLATE CYCLASE RV1264"/>
    <property type="match status" value="1"/>
</dbReference>
<accession>A0A4Q2S614</accession>
<gene>
    <name evidence="3" type="ORF">EUA93_07195</name>
</gene>
<dbReference type="GO" id="GO:0035556">
    <property type="term" value="P:intracellular signal transduction"/>
    <property type="evidence" value="ECO:0007669"/>
    <property type="project" value="InterPro"/>
</dbReference>
<dbReference type="OrthoDB" id="310836at2"/>
<dbReference type="AlphaFoldDB" id="A0A4Q2S614"/>
<dbReference type="EMBL" id="SDWT01000001">
    <property type="protein sequence ID" value="RYB95799.1"/>
    <property type="molecule type" value="Genomic_DNA"/>
</dbReference>
<evidence type="ECO:0000259" key="2">
    <source>
        <dbReference type="PROSITE" id="PS50125"/>
    </source>
</evidence>
<dbReference type="Proteomes" id="UP000294071">
    <property type="component" value="Unassembled WGS sequence"/>
</dbReference>
<keyword evidence="4" id="KW-1185">Reference proteome</keyword>
<dbReference type="SUPFAM" id="SSF55073">
    <property type="entry name" value="Nucleotide cyclase"/>
    <property type="match status" value="1"/>
</dbReference>
<dbReference type="GO" id="GO:0006171">
    <property type="term" value="P:cAMP biosynthetic process"/>
    <property type="evidence" value="ECO:0007669"/>
    <property type="project" value="TreeGrafter"/>
</dbReference>
<proteinExistence type="inferred from homology"/>
<protein>
    <submittedName>
        <fullName evidence="3">Adenylate/guanylate cyclase domain-containing protein</fullName>
    </submittedName>
</protein>
<comment type="caution">
    <text evidence="3">The sequence shown here is derived from an EMBL/GenBank/DDBJ whole genome shotgun (WGS) entry which is preliminary data.</text>
</comment>
<evidence type="ECO:0000313" key="4">
    <source>
        <dbReference type="Proteomes" id="UP000294071"/>
    </source>
</evidence>
<dbReference type="CDD" id="cd07302">
    <property type="entry name" value="CHD"/>
    <property type="match status" value="1"/>
</dbReference>
<dbReference type="SMART" id="SM00044">
    <property type="entry name" value="CYCc"/>
    <property type="match status" value="1"/>
</dbReference>
<reference evidence="3 4" key="1">
    <citation type="submission" date="2019-01" db="EMBL/GenBank/DDBJ databases">
        <title>Novel species of Nocardioides.</title>
        <authorList>
            <person name="Liu Q."/>
            <person name="Xin Y.-H."/>
        </authorList>
    </citation>
    <scope>NUCLEOTIDE SEQUENCE [LARGE SCALE GENOMIC DNA]</scope>
    <source>
        <strain evidence="3 4">CGMCC 4.6882</strain>
    </source>
</reference>
<dbReference type="PANTHER" id="PTHR43081">
    <property type="entry name" value="ADENYLATE CYCLASE, TERMINAL-DIFFERENTIATION SPECIFIC-RELATED"/>
    <property type="match status" value="1"/>
</dbReference>